<evidence type="ECO:0000313" key="2">
    <source>
        <dbReference type="Proteomes" id="UP001432027"/>
    </source>
</evidence>
<organism evidence="1 2">
    <name type="scientific">Pristionchus entomophagus</name>
    <dbReference type="NCBI Taxonomy" id="358040"/>
    <lineage>
        <taxon>Eukaryota</taxon>
        <taxon>Metazoa</taxon>
        <taxon>Ecdysozoa</taxon>
        <taxon>Nematoda</taxon>
        <taxon>Chromadorea</taxon>
        <taxon>Rhabditida</taxon>
        <taxon>Rhabditina</taxon>
        <taxon>Diplogasteromorpha</taxon>
        <taxon>Diplogasteroidea</taxon>
        <taxon>Neodiplogasteridae</taxon>
        <taxon>Pristionchus</taxon>
    </lineage>
</organism>
<sequence length="89" mass="10324">MCPIDFLSFQAALVYTQLESRSPFFLHSLQYLLPSIQFLSRLPFSSKVCHALLETRKLQNLCSNICFLLLLDQDILFRIRKMATIGISR</sequence>
<dbReference type="Proteomes" id="UP001432027">
    <property type="component" value="Unassembled WGS sequence"/>
</dbReference>
<reference evidence="1" key="1">
    <citation type="submission" date="2023-10" db="EMBL/GenBank/DDBJ databases">
        <title>Genome assembly of Pristionchus species.</title>
        <authorList>
            <person name="Yoshida K."/>
            <person name="Sommer R.J."/>
        </authorList>
    </citation>
    <scope>NUCLEOTIDE SEQUENCE</scope>
    <source>
        <strain evidence="1">RS0144</strain>
    </source>
</reference>
<accession>A0AAV5S7Z9</accession>
<dbReference type="EMBL" id="BTSX01000001">
    <property type="protein sequence ID" value="GMS78529.1"/>
    <property type="molecule type" value="Genomic_DNA"/>
</dbReference>
<name>A0AAV5S7Z9_9BILA</name>
<feature type="non-terminal residue" evidence="1">
    <location>
        <position position="89"/>
    </location>
</feature>
<keyword evidence="2" id="KW-1185">Reference proteome</keyword>
<proteinExistence type="predicted"/>
<protein>
    <submittedName>
        <fullName evidence="1">Uncharacterized protein</fullName>
    </submittedName>
</protein>
<evidence type="ECO:0000313" key="1">
    <source>
        <dbReference type="EMBL" id="GMS78529.1"/>
    </source>
</evidence>
<comment type="caution">
    <text evidence="1">The sequence shown here is derived from an EMBL/GenBank/DDBJ whole genome shotgun (WGS) entry which is preliminary data.</text>
</comment>
<dbReference type="AlphaFoldDB" id="A0AAV5S7Z9"/>
<gene>
    <name evidence="1" type="ORF">PENTCL1PPCAC_704</name>
</gene>